<dbReference type="GO" id="GO:0046921">
    <property type="term" value="F:alpha-(1-&gt;6)-fucosyltransferase activity"/>
    <property type="evidence" value="ECO:0007669"/>
    <property type="project" value="TreeGrafter"/>
</dbReference>
<keyword evidence="2" id="KW-1185">Reference proteome</keyword>
<organism evidence="1 2">
    <name type="scientific">Symbiodinium pilosum</name>
    <name type="common">Dinoflagellate</name>
    <dbReference type="NCBI Taxonomy" id="2952"/>
    <lineage>
        <taxon>Eukaryota</taxon>
        <taxon>Sar</taxon>
        <taxon>Alveolata</taxon>
        <taxon>Dinophyceae</taxon>
        <taxon>Suessiales</taxon>
        <taxon>Symbiodiniaceae</taxon>
        <taxon>Symbiodinium</taxon>
    </lineage>
</organism>
<sequence length="205" mass="23756">MDEELLRDGWNSTRYPWRFLQQSGGVPEEFEPEILYGTAYAQQLIWNHQHPKNCSEAKFLVYYHQVCGIGAQLHLLGQALAIAMQLGRVLVSPDDDPAVLLVDPSFCPGEKKGWQCWLENLTSCQEIHGDILTVSGLPQAESLEDLWRQPTRRSLIFEGTYGIQHVPDIFQDLLACSPVKRRFWFYWWRAQSVTYLLRFNAKTRL</sequence>
<protein>
    <submittedName>
        <fullName evidence="1">FucT6 protein</fullName>
    </submittedName>
</protein>
<comment type="caution">
    <text evidence="1">The sequence shown here is derived from an EMBL/GenBank/DDBJ whole genome shotgun (WGS) entry which is preliminary data.</text>
</comment>
<dbReference type="Proteomes" id="UP000649617">
    <property type="component" value="Unassembled WGS sequence"/>
</dbReference>
<dbReference type="OrthoDB" id="2014825at2759"/>
<gene>
    <name evidence="1" type="primary">FucT6</name>
    <name evidence="1" type="ORF">SPIL2461_LOCUS22675</name>
</gene>
<reference evidence="1" key="1">
    <citation type="submission" date="2021-02" db="EMBL/GenBank/DDBJ databases">
        <authorList>
            <person name="Dougan E. K."/>
            <person name="Rhodes N."/>
            <person name="Thang M."/>
            <person name="Chan C."/>
        </authorList>
    </citation>
    <scope>NUCLEOTIDE SEQUENCE</scope>
</reference>
<accession>A0A812Y2Z2</accession>
<name>A0A812Y2Z2_SYMPI</name>
<dbReference type="PANTHER" id="PTHR13132">
    <property type="entry name" value="ALPHA- 1,6 -FUCOSYLTRANSFERASE"/>
    <property type="match status" value="1"/>
</dbReference>
<feature type="non-terminal residue" evidence="1">
    <location>
        <position position="1"/>
    </location>
</feature>
<dbReference type="AlphaFoldDB" id="A0A812Y2Z2"/>
<evidence type="ECO:0000313" key="2">
    <source>
        <dbReference type="Proteomes" id="UP000649617"/>
    </source>
</evidence>
<evidence type="ECO:0000313" key="1">
    <source>
        <dbReference type="EMBL" id="CAE7770279.1"/>
    </source>
</evidence>
<dbReference type="EMBL" id="CAJNIZ010047547">
    <property type="protein sequence ID" value="CAE7770279.1"/>
    <property type="molecule type" value="Genomic_DNA"/>
</dbReference>
<dbReference type="PANTHER" id="PTHR13132:SF29">
    <property type="entry name" value="ALPHA-(1,6)-FUCOSYLTRANSFERASE"/>
    <property type="match status" value="1"/>
</dbReference>
<dbReference type="GO" id="GO:0006487">
    <property type="term" value="P:protein N-linked glycosylation"/>
    <property type="evidence" value="ECO:0007669"/>
    <property type="project" value="TreeGrafter"/>
</dbReference>
<proteinExistence type="predicted"/>